<dbReference type="GO" id="GO:0009307">
    <property type="term" value="P:DNA restriction-modification system"/>
    <property type="evidence" value="ECO:0007669"/>
    <property type="project" value="UniProtKB-KW"/>
</dbReference>
<dbReference type="PANTHER" id="PTHR23068:SF25">
    <property type="entry name" value="DNA (CYTOSINE-5)-METHYLTRANSFERASE DRM2"/>
    <property type="match status" value="1"/>
</dbReference>
<evidence type="ECO:0000256" key="1">
    <source>
        <dbReference type="ARBA" id="ARBA00011975"/>
    </source>
</evidence>
<dbReference type="RefSeq" id="WP_281837438.1">
    <property type="nucleotide sequence ID" value="NZ_BSDY01000023.1"/>
</dbReference>
<sequence>MKVLSLFDGKSCGRIALERAGIPVKRYYSSEIDLYAIQVADKNWPQDTPYRLGDVTKWREWDINWGSIDLVIGGESLPRI</sequence>
<keyword evidence="3" id="KW-0808">Transferase</keyword>
<name>A0A9W6GNF6_9FUSO</name>
<accession>A0A9W6GNF6</accession>
<dbReference type="InterPro" id="IPR050390">
    <property type="entry name" value="C5-Methyltransferase"/>
</dbReference>
<dbReference type="SUPFAM" id="SSF53335">
    <property type="entry name" value="S-adenosyl-L-methionine-dependent methyltransferases"/>
    <property type="match status" value="1"/>
</dbReference>
<keyword evidence="7" id="KW-1185">Reference proteome</keyword>
<protein>
    <recommendedName>
        <fullName evidence="1">DNA (cytosine-5-)-methyltransferase</fullName>
        <ecNumber evidence="1">2.1.1.37</ecNumber>
    </recommendedName>
</protein>
<dbReference type="InterPro" id="IPR029063">
    <property type="entry name" value="SAM-dependent_MTases_sf"/>
</dbReference>
<evidence type="ECO:0000313" key="6">
    <source>
        <dbReference type="EMBL" id="GLI57763.1"/>
    </source>
</evidence>
<dbReference type="EC" id="2.1.1.37" evidence="1"/>
<dbReference type="InterPro" id="IPR001525">
    <property type="entry name" value="C5_MeTfrase"/>
</dbReference>
<dbReference type="Gene3D" id="3.40.50.150">
    <property type="entry name" value="Vaccinia Virus protein VP39"/>
    <property type="match status" value="1"/>
</dbReference>
<reference evidence="6" key="1">
    <citation type="submission" date="2022-12" db="EMBL/GenBank/DDBJ databases">
        <title>Reference genome sequencing for broad-spectrum identification of bacterial and archaeal isolates by mass spectrometry.</title>
        <authorList>
            <person name="Sekiguchi Y."/>
            <person name="Tourlousse D.M."/>
        </authorList>
    </citation>
    <scope>NUCLEOTIDE SEQUENCE</scope>
    <source>
        <strain evidence="6">10succ1</strain>
    </source>
</reference>
<dbReference type="GO" id="GO:0003886">
    <property type="term" value="F:DNA (cytosine-5-)-methyltransferase activity"/>
    <property type="evidence" value="ECO:0007669"/>
    <property type="project" value="UniProtKB-EC"/>
</dbReference>
<gene>
    <name evidence="6" type="ORF">PM10SUCC1_32770</name>
</gene>
<dbReference type="PANTHER" id="PTHR23068">
    <property type="entry name" value="DNA CYTOSINE-5- -METHYLTRANSFERASE 3-RELATED"/>
    <property type="match status" value="1"/>
</dbReference>
<organism evidence="6 7">
    <name type="scientific">Propionigenium maris DSM 9537</name>
    <dbReference type="NCBI Taxonomy" id="1123000"/>
    <lineage>
        <taxon>Bacteria</taxon>
        <taxon>Fusobacteriati</taxon>
        <taxon>Fusobacteriota</taxon>
        <taxon>Fusobacteriia</taxon>
        <taxon>Fusobacteriales</taxon>
        <taxon>Fusobacteriaceae</taxon>
        <taxon>Propionigenium</taxon>
    </lineage>
</organism>
<evidence type="ECO:0000256" key="3">
    <source>
        <dbReference type="ARBA" id="ARBA00022679"/>
    </source>
</evidence>
<dbReference type="Pfam" id="PF00145">
    <property type="entry name" value="DNA_methylase"/>
    <property type="match status" value="1"/>
</dbReference>
<dbReference type="AlphaFoldDB" id="A0A9W6GNF6"/>
<dbReference type="GO" id="GO:0032259">
    <property type="term" value="P:methylation"/>
    <property type="evidence" value="ECO:0007669"/>
    <property type="project" value="UniProtKB-KW"/>
</dbReference>
<proteinExistence type="predicted"/>
<keyword evidence="2" id="KW-0489">Methyltransferase</keyword>
<keyword evidence="4" id="KW-0949">S-adenosyl-L-methionine</keyword>
<evidence type="ECO:0000313" key="7">
    <source>
        <dbReference type="Proteomes" id="UP001144471"/>
    </source>
</evidence>
<dbReference type="Proteomes" id="UP001144471">
    <property type="component" value="Unassembled WGS sequence"/>
</dbReference>
<dbReference type="EMBL" id="BSDY01000023">
    <property type="protein sequence ID" value="GLI57763.1"/>
    <property type="molecule type" value="Genomic_DNA"/>
</dbReference>
<keyword evidence="5" id="KW-0680">Restriction system</keyword>
<evidence type="ECO:0000256" key="2">
    <source>
        <dbReference type="ARBA" id="ARBA00022603"/>
    </source>
</evidence>
<comment type="caution">
    <text evidence="6">The sequence shown here is derived from an EMBL/GenBank/DDBJ whole genome shotgun (WGS) entry which is preliminary data.</text>
</comment>
<evidence type="ECO:0000256" key="4">
    <source>
        <dbReference type="ARBA" id="ARBA00022691"/>
    </source>
</evidence>
<evidence type="ECO:0000256" key="5">
    <source>
        <dbReference type="ARBA" id="ARBA00022747"/>
    </source>
</evidence>